<dbReference type="EMBL" id="CAVMJV010000014">
    <property type="protein sequence ID" value="CAK5050683.1"/>
    <property type="molecule type" value="Genomic_DNA"/>
</dbReference>
<organism evidence="1 2">
    <name type="scientific">Meloidogyne enterolobii</name>
    <name type="common">Root-knot nematode worm</name>
    <name type="synonym">Meloidogyne mayaguensis</name>
    <dbReference type="NCBI Taxonomy" id="390850"/>
    <lineage>
        <taxon>Eukaryota</taxon>
        <taxon>Metazoa</taxon>
        <taxon>Ecdysozoa</taxon>
        <taxon>Nematoda</taxon>
        <taxon>Chromadorea</taxon>
        <taxon>Rhabditida</taxon>
        <taxon>Tylenchina</taxon>
        <taxon>Tylenchomorpha</taxon>
        <taxon>Tylenchoidea</taxon>
        <taxon>Meloidogynidae</taxon>
        <taxon>Meloidogyninae</taxon>
        <taxon>Meloidogyne</taxon>
    </lineage>
</organism>
<reference evidence="1" key="1">
    <citation type="submission" date="2023-11" db="EMBL/GenBank/DDBJ databases">
        <authorList>
            <person name="Poullet M."/>
        </authorList>
    </citation>
    <scope>NUCLEOTIDE SEQUENCE</scope>
    <source>
        <strain evidence="1">E1834</strain>
    </source>
</reference>
<protein>
    <submittedName>
        <fullName evidence="1">Uncharacterized protein</fullName>
    </submittedName>
</protein>
<proteinExistence type="predicted"/>
<dbReference type="Proteomes" id="UP001497535">
    <property type="component" value="Unassembled WGS sequence"/>
</dbReference>
<comment type="caution">
    <text evidence="1">The sequence shown here is derived from an EMBL/GenBank/DDBJ whole genome shotgun (WGS) entry which is preliminary data.</text>
</comment>
<accession>A0ACB0YK94</accession>
<sequence length="253" mass="28992">MKIPSEKLKPFTTEIAPECSKLISSLKNAGDFTIFVKGLDNITEWCSVFGKTELGRWVDVLNDCDAVLEAADEDEIMSVDKNESQEAQIISVLRFTSLLFENTFGRSIYCSMDRLIKLLDSRKIWIVVATLRLLMVVSKCSRFITQHLNSDVRLELYSKLMAILEIWAGKLRLTPFAEFCSADFSYSHGFSIQPIPEMDEFIVDTNKSTAELKDSEKQFAFTKLRFLYSIKNQNERFYQIIARLISSSIICKV</sequence>
<gene>
    <name evidence="1" type="ORF">MENTE1834_LOCUS13379</name>
</gene>
<name>A0ACB0YK94_MELEN</name>
<evidence type="ECO:0000313" key="1">
    <source>
        <dbReference type="EMBL" id="CAK5050683.1"/>
    </source>
</evidence>
<evidence type="ECO:0000313" key="2">
    <source>
        <dbReference type="Proteomes" id="UP001497535"/>
    </source>
</evidence>
<keyword evidence="2" id="KW-1185">Reference proteome</keyword>